<keyword evidence="1" id="KW-1133">Transmembrane helix</keyword>
<dbReference type="InterPro" id="IPR016024">
    <property type="entry name" value="ARM-type_fold"/>
</dbReference>
<feature type="transmembrane region" description="Helical" evidence="1">
    <location>
        <begin position="232"/>
        <end position="252"/>
    </location>
</feature>
<feature type="transmembrane region" description="Helical" evidence="1">
    <location>
        <begin position="457"/>
        <end position="475"/>
    </location>
</feature>
<feature type="transmembrane region" description="Helical" evidence="1">
    <location>
        <begin position="431"/>
        <end position="450"/>
    </location>
</feature>
<keyword evidence="1" id="KW-0472">Membrane</keyword>
<evidence type="ECO:0008006" key="4">
    <source>
        <dbReference type="Google" id="ProtNLM"/>
    </source>
</evidence>
<accession>A0ABV9MC34</accession>
<dbReference type="PANTHER" id="PTHR37813:SF1">
    <property type="entry name" value="FELS-2 PROPHAGE PROTEIN"/>
    <property type="match status" value="1"/>
</dbReference>
<evidence type="ECO:0000313" key="2">
    <source>
        <dbReference type="EMBL" id="MFC4712228.1"/>
    </source>
</evidence>
<dbReference type="Proteomes" id="UP001595932">
    <property type="component" value="Unassembled WGS sequence"/>
</dbReference>
<dbReference type="Gene3D" id="1.20.120.20">
    <property type="entry name" value="Apolipoprotein"/>
    <property type="match status" value="2"/>
</dbReference>
<feature type="transmembrane region" description="Helical" evidence="1">
    <location>
        <begin position="522"/>
        <end position="545"/>
    </location>
</feature>
<keyword evidence="1" id="KW-0812">Transmembrane</keyword>
<organism evidence="2 3">
    <name type="scientific">Planococcus dechangensis</name>
    <dbReference type="NCBI Taxonomy" id="1176255"/>
    <lineage>
        <taxon>Bacteria</taxon>
        <taxon>Bacillati</taxon>
        <taxon>Bacillota</taxon>
        <taxon>Bacilli</taxon>
        <taxon>Bacillales</taxon>
        <taxon>Caryophanaceae</taxon>
        <taxon>Planococcus</taxon>
    </lineage>
</organism>
<feature type="transmembrane region" description="Helical" evidence="1">
    <location>
        <begin position="44"/>
        <end position="66"/>
    </location>
</feature>
<feature type="transmembrane region" description="Helical" evidence="1">
    <location>
        <begin position="333"/>
        <end position="356"/>
    </location>
</feature>
<evidence type="ECO:0000313" key="3">
    <source>
        <dbReference type="Proteomes" id="UP001595932"/>
    </source>
</evidence>
<keyword evidence="3" id="KW-1185">Reference proteome</keyword>
<dbReference type="PANTHER" id="PTHR37813">
    <property type="entry name" value="FELS-2 PROPHAGE PROTEIN"/>
    <property type="match status" value="1"/>
</dbReference>
<protein>
    <recommendedName>
        <fullName evidence="4">Phage tail tape measure protein</fullName>
    </recommendedName>
</protein>
<dbReference type="SUPFAM" id="SSF48371">
    <property type="entry name" value="ARM repeat"/>
    <property type="match status" value="1"/>
</dbReference>
<sequence length="828" mass="88109">MEIIELFKLFGTIDLKDEASKGLDQVDGKAEKTGSKFGGMAKGIAVAGAAVGAAAIGAGAALFGMAGKAGDHADRLLDLNAITGMSTTSIQEWNQVAKVAGVDTETMTKASSKLTKSMNILETGTGKGADALKGLGVTYDELNAATPDQQMDMLTNALAGIEDPAERARLGTDLFGNSWQDLAPIVAMGADGMADAKDQAHDLGAVMSEDALNDANNFRIGMENLKTMMSAFAMNIGAAVAPVLTNVLLPAFERMIPVITDFGQKIVEWVLKAVDSLGDMSAKVQEWASTNQDRINSLKEGFITAFEAIGEGIRKAGEVLADMTQWVVEHWNILGPILAGIAAGAIAYQVITTAMAAYRAIMLLVTAAQLKMNLAMLANPIGLVVVAIGLLVAAGILLYQNWDLVKEKLSQAWTFIKESAVSIWNGLIEFFTSWGATIMAVLSAAVSLIAQSISAKWEAIRAATTVIWGAITSFFSTTWEIIKAIFSAVITAIVASTKQGFENLKNNITTIFNAVKSFITTVWNGISAFFSSVVSSIVSFVVQTFNSLRSNIMSIFNAVKSFMTSTWNAIKSFVTAAATALVSLVIQRFNNLRSNVTTVFNAIKTFMTNTWNAIKSTVSNLVEGIRSAVTTKFEALKNGVRDKMNATKDTIKNIWDSVMTFFRGIDLAQMGRDMIQGLINGIKGMAGKLLTAVTSLVNDNIPGPIKKILKIASPSKLMHQYGEWTGEGLEGGMEDSASGINKAAEGMAYAAIPNVDPFAINSGVGASMLPRRSRAAAETATAAQRPIIIQPAPVYLDGREISEITFDHNQELFGAASTNAAWLKGVKG</sequence>
<feature type="transmembrane region" description="Helical" evidence="1">
    <location>
        <begin position="377"/>
        <end position="399"/>
    </location>
</feature>
<dbReference type="EMBL" id="JBHSGL010000005">
    <property type="protein sequence ID" value="MFC4712228.1"/>
    <property type="molecule type" value="Genomic_DNA"/>
</dbReference>
<feature type="transmembrane region" description="Helical" evidence="1">
    <location>
        <begin position="481"/>
        <end position="501"/>
    </location>
</feature>
<feature type="transmembrane region" description="Helical" evidence="1">
    <location>
        <begin position="565"/>
        <end position="586"/>
    </location>
</feature>
<name>A0ABV9MC34_9BACL</name>
<comment type="caution">
    <text evidence="2">The sequence shown here is derived from an EMBL/GenBank/DDBJ whole genome shotgun (WGS) entry which is preliminary data.</text>
</comment>
<reference evidence="3" key="1">
    <citation type="journal article" date="2019" name="Int. J. Syst. Evol. Microbiol.">
        <title>The Global Catalogue of Microorganisms (GCM) 10K type strain sequencing project: providing services to taxonomists for standard genome sequencing and annotation.</title>
        <authorList>
            <consortium name="The Broad Institute Genomics Platform"/>
            <consortium name="The Broad Institute Genome Sequencing Center for Infectious Disease"/>
            <person name="Wu L."/>
            <person name="Ma J."/>
        </authorList>
    </citation>
    <scope>NUCLEOTIDE SEQUENCE [LARGE SCALE GENOMIC DNA]</scope>
    <source>
        <strain evidence="3">CGMCC 1.12151</strain>
    </source>
</reference>
<gene>
    <name evidence="2" type="ORF">ACFO5U_05150</name>
</gene>
<dbReference type="RefSeq" id="WP_377277279.1">
    <property type="nucleotide sequence ID" value="NZ_JBHSGL010000005.1"/>
</dbReference>
<evidence type="ECO:0000256" key="1">
    <source>
        <dbReference type="SAM" id="Phobius"/>
    </source>
</evidence>
<proteinExistence type="predicted"/>